<sequence length="85" mass="9885">MRYLTKTLRNPIKDKGGGGKGSFLLTLLSKTKKEEKGEEKSPFARRRPYGSTDNRDRRRERKLSRACGMSRRWNAQECVDNEHEA</sequence>
<protein>
    <submittedName>
        <fullName evidence="2">Uncharacterized protein</fullName>
    </submittedName>
</protein>
<name>A0A0L9V5C9_PHAAN</name>
<evidence type="ECO:0000313" key="2">
    <source>
        <dbReference type="EMBL" id="KOM49914.1"/>
    </source>
</evidence>
<accession>A0A0L9V5C9</accession>
<evidence type="ECO:0000313" key="3">
    <source>
        <dbReference type="Proteomes" id="UP000053144"/>
    </source>
</evidence>
<evidence type="ECO:0000256" key="1">
    <source>
        <dbReference type="SAM" id="MobiDB-lite"/>
    </source>
</evidence>
<feature type="compositionally biased region" description="Basic and acidic residues" evidence="1">
    <location>
        <begin position="31"/>
        <end position="42"/>
    </location>
</feature>
<dbReference type="Proteomes" id="UP000053144">
    <property type="component" value="Chromosome 8"/>
</dbReference>
<proteinExistence type="predicted"/>
<reference evidence="3" key="1">
    <citation type="journal article" date="2015" name="Proc. Natl. Acad. Sci. U.S.A.">
        <title>Genome sequencing of adzuki bean (Vigna angularis) provides insight into high starch and low fat accumulation and domestication.</title>
        <authorList>
            <person name="Yang K."/>
            <person name="Tian Z."/>
            <person name="Chen C."/>
            <person name="Luo L."/>
            <person name="Zhao B."/>
            <person name="Wang Z."/>
            <person name="Yu L."/>
            <person name="Li Y."/>
            <person name="Sun Y."/>
            <person name="Li W."/>
            <person name="Chen Y."/>
            <person name="Li Y."/>
            <person name="Zhang Y."/>
            <person name="Ai D."/>
            <person name="Zhao J."/>
            <person name="Shang C."/>
            <person name="Ma Y."/>
            <person name="Wu B."/>
            <person name="Wang M."/>
            <person name="Gao L."/>
            <person name="Sun D."/>
            <person name="Zhang P."/>
            <person name="Guo F."/>
            <person name="Wang W."/>
            <person name="Li Y."/>
            <person name="Wang J."/>
            <person name="Varshney R.K."/>
            <person name="Wang J."/>
            <person name="Ling H.Q."/>
            <person name="Wan P."/>
        </authorList>
    </citation>
    <scope>NUCLEOTIDE SEQUENCE</scope>
    <source>
        <strain evidence="3">cv. Jingnong 6</strain>
    </source>
</reference>
<feature type="region of interest" description="Disordered" evidence="1">
    <location>
        <begin position="1"/>
        <end position="67"/>
    </location>
</feature>
<gene>
    <name evidence="2" type="ORF">LR48_Vigan08g074100</name>
</gene>
<dbReference type="Gramene" id="KOM49914">
    <property type="protein sequence ID" value="KOM49914"/>
    <property type="gene ID" value="LR48_Vigan08g074100"/>
</dbReference>
<organism evidence="2 3">
    <name type="scientific">Phaseolus angularis</name>
    <name type="common">Azuki bean</name>
    <name type="synonym">Vigna angularis</name>
    <dbReference type="NCBI Taxonomy" id="3914"/>
    <lineage>
        <taxon>Eukaryota</taxon>
        <taxon>Viridiplantae</taxon>
        <taxon>Streptophyta</taxon>
        <taxon>Embryophyta</taxon>
        <taxon>Tracheophyta</taxon>
        <taxon>Spermatophyta</taxon>
        <taxon>Magnoliopsida</taxon>
        <taxon>eudicotyledons</taxon>
        <taxon>Gunneridae</taxon>
        <taxon>Pentapetalae</taxon>
        <taxon>rosids</taxon>
        <taxon>fabids</taxon>
        <taxon>Fabales</taxon>
        <taxon>Fabaceae</taxon>
        <taxon>Papilionoideae</taxon>
        <taxon>50 kb inversion clade</taxon>
        <taxon>NPAAA clade</taxon>
        <taxon>indigoferoid/millettioid clade</taxon>
        <taxon>Phaseoleae</taxon>
        <taxon>Vigna</taxon>
    </lineage>
</organism>
<dbReference type="AlphaFoldDB" id="A0A0L9V5C9"/>
<dbReference type="EMBL" id="CM003378">
    <property type="protein sequence ID" value="KOM49914.1"/>
    <property type="molecule type" value="Genomic_DNA"/>
</dbReference>